<dbReference type="Pfam" id="PF00083">
    <property type="entry name" value="Sugar_tr"/>
    <property type="match status" value="1"/>
</dbReference>
<feature type="domain" description="Major facilitator superfamily (MFS) profile" evidence="10">
    <location>
        <begin position="17"/>
        <end position="448"/>
    </location>
</feature>
<keyword evidence="6 9" id="KW-1133">Transmembrane helix</keyword>
<evidence type="ECO:0000256" key="8">
    <source>
        <dbReference type="ARBA" id="ARBA00023180"/>
    </source>
</evidence>
<comment type="subcellular location">
    <subcellularLocation>
        <location evidence="1">Cell membrane</location>
        <topology evidence="1">Multi-pass membrane protein</topology>
    </subcellularLocation>
</comment>
<dbReference type="OrthoDB" id="6612291at2759"/>
<dbReference type="PANTHER" id="PTHR48021:SF1">
    <property type="entry name" value="GH07001P-RELATED"/>
    <property type="match status" value="1"/>
</dbReference>
<dbReference type="Proteomes" id="UP000694866">
    <property type="component" value="Unplaced"/>
</dbReference>
<feature type="transmembrane region" description="Helical" evidence="9">
    <location>
        <begin position="259"/>
        <end position="285"/>
    </location>
</feature>
<dbReference type="InterPro" id="IPR020846">
    <property type="entry name" value="MFS_dom"/>
</dbReference>
<dbReference type="PANTHER" id="PTHR48021">
    <property type="match status" value="1"/>
</dbReference>
<dbReference type="FunFam" id="1.20.1250.20:FF:000218">
    <property type="entry name" value="facilitated trehalose transporter Tret1"/>
    <property type="match status" value="1"/>
</dbReference>
<sequence>MSEPPALGPRKWRQYTAAITINLSAVATGLSIGWTSPTIAHLQDEKTPVLNESLTQDEISWVTAIFCVSPIFPLPLCNPLSDKFGRKIFASLIAVPAGLSWLLTILARDLVCLVIARVLAGLAVGMTVFIVPMYVSEIASDEVRGVLGSFLMFALNIGILLGFVFGVAMSYQMFAICGLTLPILFVCAFAFMPETPIYLLRKNRHDAATRSLMWLWDNEKMIVDRELLKLQETLKKDERSGKSVSFRDLWGNRGTTRGFLIALALLPGQQTSGIAVVFMYTATIFRLAGSSLDPDSAAIILAGMQVVGSLLATMAIERAGRRPLLLISTGGMAISHGFLGVFLLLQSQGHDISSFNWLPVVILSSYTIFYCIGIGPVAFVVSMEVLTPDIAGLANSLAVALMWIMSFVTVKGFPVTSEVIGNYGCFFVLAVFCSCTFLFTYFFVPETKGKTIESIIEELNGGVQSTKSDMNKERTAP</sequence>
<evidence type="ECO:0000256" key="7">
    <source>
        <dbReference type="ARBA" id="ARBA00023136"/>
    </source>
</evidence>
<keyword evidence="3" id="KW-1003">Cell membrane</keyword>
<dbReference type="KEGG" id="fas:105265020"/>
<feature type="transmembrane region" description="Helical" evidence="9">
    <location>
        <begin position="323"/>
        <end position="345"/>
    </location>
</feature>
<proteinExistence type="predicted"/>
<feature type="transmembrane region" description="Helical" evidence="9">
    <location>
        <begin position="357"/>
        <end position="381"/>
    </location>
</feature>
<dbReference type="AlphaFoldDB" id="A0A9R1T0P9"/>
<organism evidence="11 12">
    <name type="scientific">Fopius arisanus</name>
    <dbReference type="NCBI Taxonomy" id="64838"/>
    <lineage>
        <taxon>Eukaryota</taxon>
        <taxon>Metazoa</taxon>
        <taxon>Ecdysozoa</taxon>
        <taxon>Arthropoda</taxon>
        <taxon>Hexapoda</taxon>
        <taxon>Insecta</taxon>
        <taxon>Pterygota</taxon>
        <taxon>Neoptera</taxon>
        <taxon>Endopterygota</taxon>
        <taxon>Hymenoptera</taxon>
        <taxon>Apocrita</taxon>
        <taxon>Ichneumonoidea</taxon>
        <taxon>Braconidae</taxon>
        <taxon>Opiinae</taxon>
        <taxon>Fopius</taxon>
    </lineage>
</organism>
<feature type="transmembrane region" description="Helical" evidence="9">
    <location>
        <begin position="297"/>
        <end position="316"/>
    </location>
</feature>
<dbReference type="InterPro" id="IPR005829">
    <property type="entry name" value="Sugar_transporter_CS"/>
</dbReference>
<name>A0A9R1T0P9_9HYME</name>
<dbReference type="CDD" id="cd17358">
    <property type="entry name" value="MFS_GLUT6_8_Class3_like"/>
    <property type="match status" value="1"/>
</dbReference>
<feature type="transmembrane region" description="Helical" evidence="9">
    <location>
        <begin position="173"/>
        <end position="192"/>
    </location>
</feature>
<evidence type="ECO:0000256" key="5">
    <source>
        <dbReference type="ARBA" id="ARBA00022692"/>
    </source>
</evidence>
<gene>
    <name evidence="12" type="primary">LOC105265020</name>
</gene>
<dbReference type="PROSITE" id="PS50850">
    <property type="entry name" value="MFS"/>
    <property type="match status" value="1"/>
</dbReference>
<dbReference type="GO" id="GO:0051119">
    <property type="term" value="F:sugar transmembrane transporter activity"/>
    <property type="evidence" value="ECO:0007669"/>
    <property type="project" value="InterPro"/>
</dbReference>
<dbReference type="PROSITE" id="PS00217">
    <property type="entry name" value="SUGAR_TRANSPORT_2"/>
    <property type="match status" value="1"/>
</dbReference>
<feature type="transmembrane region" description="Helical" evidence="9">
    <location>
        <begin position="113"/>
        <end position="135"/>
    </location>
</feature>
<evidence type="ECO:0000259" key="10">
    <source>
        <dbReference type="PROSITE" id="PS50850"/>
    </source>
</evidence>
<feature type="transmembrane region" description="Helical" evidence="9">
    <location>
        <begin position="12"/>
        <end position="34"/>
    </location>
</feature>
<keyword evidence="7 9" id="KW-0472">Membrane</keyword>
<dbReference type="InterPro" id="IPR005828">
    <property type="entry name" value="MFS_sugar_transport-like"/>
</dbReference>
<dbReference type="GO" id="GO:0005886">
    <property type="term" value="C:plasma membrane"/>
    <property type="evidence" value="ECO:0007669"/>
    <property type="project" value="UniProtKB-SubCell"/>
</dbReference>
<dbReference type="Gene3D" id="1.20.1250.20">
    <property type="entry name" value="MFS general substrate transporter like domains"/>
    <property type="match status" value="1"/>
</dbReference>
<dbReference type="InterPro" id="IPR044775">
    <property type="entry name" value="MFS_ERD6/Tret1-like"/>
</dbReference>
<reference evidence="12" key="1">
    <citation type="submission" date="2025-08" db="UniProtKB">
        <authorList>
            <consortium name="RefSeq"/>
        </authorList>
    </citation>
    <scope>IDENTIFICATION</scope>
    <source>
        <strain evidence="12">USDA-PBARC FA_bdor</strain>
        <tissue evidence="12">Whole organism</tissue>
    </source>
</reference>
<evidence type="ECO:0000313" key="11">
    <source>
        <dbReference type="Proteomes" id="UP000694866"/>
    </source>
</evidence>
<feature type="transmembrane region" description="Helical" evidence="9">
    <location>
        <begin position="147"/>
        <end position="167"/>
    </location>
</feature>
<feature type="transmembrane region" description="Helical" evidence="9">
    <location>
        <begin position="59"/>
        <end position="76"/>
    </location>
</feature>
<dbReference type="PRINTS" id="PR00171">
    <property type="entry name" value="SUGRTRNSPORT"/>
</dbReference>
<dbReference type="InterPro" id="IPR050549">
    <property type="entry name" value="MFS_Trehalose_Transporter"/>
</dbReference>
<evidence type="ECO:0000256" key="2">
    <source>
        <dbReference type="ARBA" id="ARBA00022448"/>
    </source>
</evidence>
<evidence type="ECO:0000313" key="12">
    <source>
        <dbReference type="RefSeq" id="XP_011300592.1"/>
    </source>
</evidence>
<dbReference type="InterPro" id="IPR003663">
    <property type="entry name" value="Sugar/inositol_transpt"/>
</dbReference>
<evidence type="ECO:0000256" key="4">
    <source>
        <dbReference type="ARBA" id="ARBA00022597"/>
    </source>
</evidence>
<keyword evidence="5 9" id="KW-0812">Transmembrane</keyword>
<feature type="transmembrane region" description="Helical" evidence="9">
    <location>
        <begin position="88"/>
        <end position="107"/>
    </location>
</feature>
<dbReference type="InterPro" id="IPR036259">
    <property type="entry name" value="MFS_trans_sf"/>
</dbReference>
<evidence type="ECO:0000256" key="6">
    <source>
        <dbReference type="ARBA" id="ARBA00022989"/>
    </source>
</evidence>
<feature type="transmembrane region" description="Helical" evidence="9">
    <location>
        <begin position="393"/>
        <end position="414"/>
    </location>
</feature>
<evidence type="ECO:0000256" key="3">
    <source>
        <dbReference type="ARBA" id="ARBA00022475"/>
    </source>
</evidence>
<keyword evidence="4" id="KW-0762">Sugar transport</keyword>
<keyword evidence="2" id="KW-0813">Transport</keyword>
<feature type="transmembrane region" description="Helical" evidence="9">
    <location>
        <begin position="420"/>
        <end position="444"/>
    </location>
</feature>
<keyword evidence="8" id="KW-0325">Glycoprotein</keyword>
<keyword evidence="11" id="KW-1185">Reference proteome</keyword>
<dbReference type="GeneID" id="105265020"/>
<dbReference type="RefSeq" id="XP_011300592.1">
    <property type="nucleotide sequence ID" value="XM_011302290.1"/>
</dbReference>
<evidence type="ECO:0000256" key="1">
    <source>
        <dbReference type="ARBA" id="ARBA00004651"/>
    </source>
</evidence>
<dbReference type="SUPFAM" id="SSF103473">
    <property type="entry name" value="MFS general substrate transporter"/>
    <property type="match status" value="1"/>
</dbReference>
<protein>
    <submittedName>
        <fullName evidence="12">Facilitated trehalose transporter Tret1</fullName>
    </submittedName>
</protein>
<accession>A0A9R1T0P9</accession>
<evidence type="ECO:0000256" key="9">
    <source>
        <dbReference type="SAM" id="Phobius"/>
    </source>
</evidence>